<reference evidence="1 2" key="1">
    <citation type="submission" date="2018-06" db="EMBL/GenBank/DDBJ databases">
        <authorList>
            <consortium name="Pathogen Informatics"/>
            <person name="Doyle S."/>
        </authorList>
    </citation>
    <scope>NUCLEOTIDE SEQUENCE [LARGE SCALE GENOMIC DNA]</scope>
    <source>
        <strain evidence="1 2">NCTC13102</strain>
    </source>
</reference>
<dbReference type="Proteomes" id="UP000250166">
    <property type="component" value="Unassembled WGS sequence"/>
</dbReference>
<gene>
    <name evidence="1" type="ORF">NCTC13102_02317</name>
</gene>
<evidence type="ECO:0000313" key="2">
    <source>
        <dbReference type="Proteomes" id="UP000250166"/>
    </source>
</evidence>
<name>A0A2X3GMW9_9HELI</name>
<sequence length="50" mass="5663">MDRKILYRETSVRIDLEMQSVNKISIKTIYTLKLDNLDDMESQSSIGGGG</sequence>
<dbReference type="RefSeq" id="WP_181461920.1">
    <property type="nucleotide sequence ID" value="NZ_UAWL01000031.1"/>
</dbReference>
<organism evidence="1 2">
    <name type="scientific">Helicobacter fennelliae</name>
    <dbReference type="NCBI Taxonomy" id="215"/>
    <lineage>
        <taxon>Bacteria</taxon>
        <taxon>Pseudomonadati</taxon>
        <taxon>Campylobacterota</taxon>
        <taxon>Epsilonproteobacteria</taxon>
        <taxon>Campylobacterales</taxon>
        <taxon>Helicobacteraceae</taxon>
        <taxon>Helicobacter</taxon>
    </lineage>
</organism>
<dbReference type="AlphaFoldDB" id="A0A2X3GMW9"/>
<evidence type="ECO:0000313" key="1">
    <source>
        <dbReference type="EMBL" id="SQC36510.1"/>
    </source>
</evidence>
<dbReference type="EMBL" id="UAWL01000031">
    <property type="protein sequence ID" value="SQC36510.1"/>
    <property type="molecule type" value="Genomic_DNA"/>
</dbReference>
<protein>
    <submittedName>
        <fullName evidence="1">Uncharacterized protein</fullName>
    </submittedName>
</protein>
<accession>A0A2X3GMW9</accession>
<proteinExistence type="predicted"/>